<dbReference type="OrthoDB" id="10171157at2759"/>
<sequence length="78" mass="9187">MDNNPHSNSTNFANAMQFGNERIHMTLNSEDRNPHAIKATNEFKEGMDVKSWFIVLEIYLKQFQKSDWLQITFSHIDN</sequence>
<organism evidence="1 2">
    <name type="scientific">Brachionus plicatilis</name>
    <name type="common">Marine rotifer</name>
    <name type="synonym">Brachionus muelleri</name>
    <dbReference type="NCBI Taxonomy" id="10195"/>
    <lineage>
        <taxon>Eukaryota</taxon>
        <taxon>Metazoa</taxon>
        <taxon>Spiralia</taxon>
        <taxon>Gnathifera</taxon>
        <taxon>Rotifera</taxon>
        <taxon>Eurotatoria</taxon>
        <taxon>Monogononta</taxon>
        <taxon>Pseudotrocha</taxon>
        <taxon>Ploima</taxon>
        <taxon>Brachionidae</taxon>
        <taxon>Brachionus</taxon>
    </lineage>
</organism>
<accession>A0A3M7SP81</accession>
<reference evidence="1 2" key="1">
    <citation type="journal article" date="2018" name="Sci. Rep.">
        <title>Genomic signatures of local adaptation to the degree of environmental predictability in rotifers.</title>
        <authorList>
            <person name="Franch-Gras L."/>
            <person name="Hahn C."/>
            <person name="Garcia-Roger E.M."/>
            <person name="Carmona M.J."/>
            <person name="Serra M."/>
            <person name="Gomez A."/>
        </authorList>
    </citation>
    <scope>NUCLEOTIDE SEQUENCE [LARGE SCALE GENOMIC DNA]</scope>
    <source>
        <strain evidence="1">HYR1</strain>
    </source>
</reference>
<dbReference type="EMBL" id="REGN01001010">
    <property type="protein sequence ID" value="RNA37661.1"/>
    <property type="molecule type" value="Genomic_DNA"/>
</dbReference>
<dbReference type="AlphaFoldDB" id="A0A3M7SP81"/>
<name>A0A3M7SP81_BRAPC</name>
<gene>
    <name evidence="1" type="ORF">BpHYR1_027005</name>
</gene>
<dbReference type="Proteomes" id="UP000276133">
    <property type="component" value="Unassembled WGS sequence"/>
</dbReference>
<keyword evidence="2" id="KW-1185">Reference proteome</keyword>
<evidence type="ECO:0000313" key="2">
    <source>
        <dbReference type="Proteomes" id="UP000276133"/>
    </source>
</evidence>
<protein>
    <submittedName>
        <fullName evidence="1">Uncharacterized protein</fullName>
    </submittedName>
</protein>
<evidence type="ECO:0000313" key="1">
    <source>
        <dbReference type="EMBL" id="RNA37661.1"/>
    </source>
</evidence>
<proteinExistence type="predicted"/>
<comment type="caution">
    <text evidence="1">The sequence shown here is derived from an EMBL/GenBank/DDBJ whole genome shotgun (WGS) entry which is preliminary data.</text>
</comment>